<dbReference type="RefSeq" id="WP_078687289.1">
    <property type="nucleotide sequence ID" value="NZ_FNWT01000003.1"/>
</dbReference>
<dbReference type="Proteomes" id="UP000199135">
    <property type="component" value="Unassembled WGS sequence"/>
</dbReference>
<dbReference type="Proteomes" id="UP000199128">
    <property type="component" value="Unassembled WGS sequence"/>
</dbReference>
<evidence type="ECO:0000256" key="1">
    <source>
        <dbReference type="SAM" id="Phobius"/>
    </source>
</evidence>
<dbReference type="EMBL" id="FOGP01000004">
    <property type="protein sequence ID" value="SER54281.1"/>
    <property type="molecule type" value="Genomic_DNA"/>
</dbReference>
<gene>
    <name evidence="3" type="ORF">SAMN05216446_1250</name>
    <name evidence="2" type="ORF">SAMN05216447_103127</name>
</gene>
<evidence type="ECO:0000313" key="2">
    <source>
        <dbReference type="EMBL" id="SEH48389.1"/>
    </source>
</evidence>
<keyword evidence="1" id="KW-1133">Transmembrane helix</keyword>
<dbReference type="EMBL" id="FNWT01000003">
    <property type="protein sequence ID" value="SEH48389.1"/>
    <property type="molecule type" value="Genomic_DNA"/>
</dbReference>
<reference evidence="4 5" key="2">
    <citation type="submission" date="2016-10" db="EMBL/GenBank/DDBJ databases">
        <authorList>
            <person name="Varghese N."/>
            <person name="Submissions S."/>
        </authorList>
    </citation>
    <scope>NUCLEOTIDE SEQUENCE [LARGE SCALE GENOMIC DNA]</scope>
    <source>
        <strain evidence="4">KHGC19</strain>
        <strain evidence="2 5">WCP15</strain>
    </source>
</reference>
<sequence>MYHELTQERIKSRRRARIISLVVTVVLAVVCGLAVNAYRRSALEQGAASVREAILESANHCCAVEGSYPTSLGYLERNYGLVVNHNDYVITYEAYAGNVAPTVVVIPR</sequence>
<organism evidence="3 4">
    <name type="scientific">Parafannyhessea umbonata</name>
    <dbReference type="NCBI Taxonomy" id="604330"/>
    <lineage>
        <taxon>Bacteria</taxon>
        <taxon>Bacillati</taxon>
        <taxon>Actinomycetota</taxon>
        <taxon>Coriobacteriia</taxon>
        <taxon>Coriobacteriales</taxon>
        <taxon>Atopobiaceae</taxon>
        <taxon>Parafannyhessea</taxon>
    </lineage>
</organism>
<feature type="transmembrane region" description="Helical" evidence="1">
    <location>
        <begin position="18"/>
        <end position="38"/>
    </location>
</feature>
<accession>A0A1H9Q1E7</accession>
<protein>
    <submittedName>
        <fullName evidence="3">Uncharacterized protein</fullName>
    </submittedName>
</protein>
<evidence type="ECO:0000313" key="4">
    <source>
        <dbReference type="Proteomes" id="UP000199128"/>
    </source>
</evidence>
<proteinExistence type="predicted"/>
<reference evidence="3" key="1">
    <citation type="submission" date="2016-10" db="EMBL/GenBank/DDBJ databases">
        <authorList>
            <person name="de Groot N.N."/>
        </authorList>
    </citation>
    <scope>NUCLEOTIDE SEQUENCE [LARGE SCALE GENOMIC DNA]</scope>
    <source>
        <strain evidence="3">KHGC19</strain>
    </source>
</reference>
<keyword evidence="1" id="KW-0812">Transmembrane</keyword>
<evidence type="ECO:0000313" key="5">
    <source>
        <dbReference type="Proteomes" id="UP000199135"/>
    </source>
</evidence>
<keyword evidence="1" id="KW-0472">Membrane</keyword>
<name>A0A1H9Q1E7_9ACTN</name>
<dbReference type="AlphaFoldDB" id="A0A1H9Q1E7"/>
<evidence type="ECO:0000313" key="3">
    <source>
        <dbReference type="EMBL" id="SER54281.1"/>
    </source>
</evidence>
<keyword evidence="5" id="KW-1185">Reference proteome</keyword>